<proteinExistence type="predicted"/>
<dbReference type="Proteomes" id="UP000053820">
    <property type="component" value="Unassembled WGS sequence"/>
</dbReference>
<gene>
    <name evidence="3" type="ORF">HYDPIDRAFT_171172</name>
</gene>
<feature type="compositionally biased region" description="Polar residues" evidence="1">
    <location>
        <begin position="648"/>
        <end position="657"/>
    </location>
</feature>
<sequence length="818" mass="91956">MMKIALAIVSMVFLIFLHVCRKQAWLLSGSRIPTFIGVFRTLRTFGHMWTTTVPACQLPLWLCSVVPPAAGGCERYEPDEEEMRALWNHELDANDRENQHTVNILARFYCLVSGATCNNGKCDGLAIMKPLIKGHSKSGKSYFIGCSKWSKEDDFKHLHFSIPINVVEDELMSVLQSGGQHPLLTMHNDKCALTVHPWIGLTKCLNCPNLRKAIVVLRNPHNHPMHPHTKPTFAERHLMTTLNAAQHTSTAEKSVMRSELKRKRTFQRGWGGWGGKHTERESKLPLEQRYIHTVMSKGDIKLAVTMHPAIAALLHSVTYLCINFTFKCVAGEFNEWEIAGFSDHFKQRLTLSSLYCNRATREAFYQLFTEFMDTIRCVTGKALKIRAFDEDAVLHCFIFDAEVAQVQGFGDWLVQQPQSKLSLMEPLGIVHGINELPNTIPLDVIEQFKGFPELQTIEEINKWHEFCWSITDQSVQTCTDWYQQRIIHPWFLPSLNGFLSPMDPESWKLTPSHTNIAETAHAARNAETSMGVSLLTAILQARERDVKIAEEIAMIEHEGVMPHQWNGTAEQEKRNVQRQACITQKTSKRDTQLGRYDELQVERAAGATANKDSLTRQKVIQEELVVAPLKDGGLSGARLNRHHKAQRPPSSATSSSEPIAKQCPNIPPHPHANHPDPMNIDTQPYDQCSEFNNGASVDTFEDLGHSPVLSQTYPMHGSSGSMALTASGLIPFNKLDTWLEETEQWLDNVPDNMEVSAEMSAILDAAMDVIDRDRVSGSQVASAAFVALHNMRGLVTVVDPAIKRLNRISGMSKDKKLV</sequence>
<evidence type="ECO:0008006" key="5">
    <source>
        <dbReference type="Google" id="ProtNLM"/>
    </source>
</evidence>
<evidence type="ECO:0000313" key="3">
    <source>
        <dbReference type="EMBL" id="KIJ58716.1"/>
    </source>
</evidence>
<feature type="signal peptide" evidence="2">
    <location>
        <begin position="1"/>
        <end position="22"/>
    </location>
</feature>
<keyword evidence="2" id="KW-0732">Signal</keyword>
<dbReference type="EMBL" id="KN839914">
    <property type="protein sequence ID" value="KIJ58716.1"/>
    <property type="molecule type" value="Genomic_DNA"/>
</dbReference>
<organism evidence="3 4">
    <name type="scientific">Hydnomerulius pinastri MD-312</name>
    <dbReference type="NCBI Taxonomy" id="994086"/>
    <lineage>
        <taxon>Eukaryota</taxon>
        <taxon>Fungi</taxon>
        <taxon>Dikarya</taxon>
        <taxon>Basidiomycota</taxon>
        <taxon>Agaricomycotina</taxon>
        <taxon>Agaricomycetes</taxon>
        <taxon>Agaricomycetidae</taxon>
        <taxon>Boletales</taxon>
        <taxon>Boletales incertae sedis</taxon>
        <taxon>Leucogyrophana</taxon>
    </lineage>
</organism>
<accession>A0A0C9W7B0</accession>
<feature type="chain" id="PRO_5005427581" description="CxC2-like cysteine cluster KDZ transposase-associated domain-containing protein" evidence="2">
    <location>
        <begin position="23"/>
        <end position="818"/>
    </location>
</feature>
<feature type="region of interest" description="Disordered" evidence="1">
    <location>
        <begin position="565"/>
        <end position="594"/>
    </location>
</feature>
<keyword evidence="4" id="KW-1185">Reference proteome</keyword>
<dbReference type="HOGENOM" id="CLU_345471_0_0_1"/>
<name>A0A0C9W7B0_9AGAM</name>
<feature type="region of interest" description="Disordered" evidence="1">
    <location>
        <begin position="632"/>
        <end position="684"/>
    </location>
</feature>
<evidence type="ECO:0000256" key="1">
    <source>
        <dbReference type="SAM" id="MobiDB-lite"/>
    </source>
</evidence>
<reference evidence="3 4" key="1">
    <citation type="submission" date="2014-04" db="EMBL/GenBank/DDBJ databases">
        <title>Evolutionary Origins and Diversification of the Mycorrhizal Mutualists.</title>
        <authorList>
            <consortium name="DOE Joint Genome Institute"/>
            <consortium name="Mycorrhizal Genomics Consortium"/>
            <person name="Kohler A."/>
            <person name="Kuo A."/>
            <person name="Nagy L.G."/>
            <person name="Floudas D."/>
            <person name="Copeland A."/>
            <person name="Barry K.W."/>
            <person name="Cichocki N."/>
            <person name="Veneault-Fourrey C."/>
            <person name="LaButti K."/>
            <person name="Lindquist E.A."/>
            <person name="Lipzen A."/>
            <person name="Lundell T."/>
            <person name="Morin E."/>
            <person name="Murat C."/>
            <person name="Riley R."/>
            <person name="Ohm R."/>
            <person name="Sun H."/>
            <person name="Tunlid A."/>
            <person name="Henrissat B."/>
            <person name="Grigoriev I.V."/>
            <person name="Hibbett D.S."/>
            <person name="Martin F."/>
        </authorList>
    </citation>
    <scope>NUCLEOTIDE SEQUENCE [LARGE SCALE GENOMIC DNA]</scope>
    <source>
        <strain evidence="3 4">MD-312</strain>
    </source>
</reference>
<evidence type="ECO:0000313" key="4">
    <source>
        <dbReference type="Proteomes" id="UP000053820"/>
    </source>
</evidence>
<evidence type="ECO:0000256" key="2">
    <source>
        <dbReference type="SAM" id="SignalP"/>
    </source>
</evidence>
<dbReference type="OrthoDB" id="2990096at2759"/>
<dbReference type="AlphaFoldDB" id="A0A0C9W7B0"/>
<protein>
    <recommendedName>
        <fullName evidence="5">CxC2-like cysteine cluster KDZ transposase-associated domain-containing protein</fullName>
    </recommendedName>
</protein>